<comment type="function">
    <text evidence="8">Gustatory receptor which mediates acceptance or avoidance behavior, depending on its substrates.</text>
</comment>
<reference evidence="9" key="1">
    <citation type="submission" date="2020-05" db="UniProtKB">
        <authorList>
            <consortium name="EnsemblMetazoa"/>
        </authorList>
    </citation>
    <scope>IDENTIFICATION</scope>
    <source>
        <strain evidence="9">Yale</strain>
    </source>
</reference>
<dbReference type="EMBL" id="CCAG010012174">
    <property type="status" value="NOT_ANNOTATED_CDS"/>
    <property type="molecule type" value="Genomic_DNA"/>
</dbReference>
<proteinExistence type="inferred from homology"/>
<feature type="transmembrane region" description="Helical" evidence="8">
    <location>
        <begin position="295"/>
        <end position="314"/>
    </location>
</feature>
<evidence type="ECO:0000256" key="3">
    <source>
        <dbReference type="ARBA" id="ARBA00022692"/>
    </source>
</evidence>
<feature type="transmembrane region" description="Helical" evidence="8">
    <location>
        <begin position="94"/>
        <end position="112"/>
    </location>
</feature>
<feature type="transmembrane region" description="Helical" evidence="8">
    <location>
        <begin position="384"/>
        <end position="405"/>
    </location>
</feature>
<evidence type="ECO:0000256" key="2">
    <source>
        <dbReference type="ARBA" id="ARBA00022475"/>
    </source>
</evidence>
<feature type="transmembrane region" description="Helical" evidence="8">
    <location>
        <begin position="20"/>
        <end position="40"/>
    </location>
</feature>
<evidence type="ECO:0000256" key="1">
    <source>
        <dbReference type="ARBA" id="ARBA00004651"/>
    </source>
</evidence>
<evidence type="ECO:0000256" key="7">
    <source>
        <dbReference type="ARBA" id="ARBA00023224"/>
    </source>
</evidence>
<dbReference type="VEuPathDB" id="VectorBase:GMOY011615"/>
<protein>
    <recommendedName>
        <fullName evidence="8">Gustatory receptor</fullName>
    </recommendedName>
</protein>
<organism evidence="9 10">
    <name type="scientific">Glossina morsitans morsitans</name>
    <name type="common">Savannah tsetse fly</name>
    <dbReference type="NCBI Taxonomy" id="37546"/>
    <lineage>
        <taxon>Eukaryota</taxon>
        <taxon>Metazoa</taxon>
        <taxon>Ecdysozoa</taxon>
        <taxon>Arthropoda</taxon>
        <taxon>Hexapoda</taxon>
        <taxon>Insecta</taxon>
        <taxon>Pterygota</taxon>
        <taxon>Neoptera</taxon>
        <taxon>Endopterygota</taxon>
        <taxon>Diptera</taxon>
        <taxon>Brachycera</taxon>
        <taxon>Muscomorpha</taxon>
        <taxon>Hippoboscoidea</taxon>
        <taxon>Glossinidae</taxon>
        <taxon>Glossina</taxon>
    </lineage>
</organism>
<dbReference type="PANTHER" id="PTHR21143">
    <property type="entry name" value="INVERTEBRATE GUSTATORY RECEPTOR"/>
    <property type="match status" value="1"/>
</dbReference>
<feature type="transmembrane region" description="Helical" evidence="8">
    <location>
        <begin position="178"/>
        <end position="203"/>
    </location>
</feature>
<feature type="transmembrane region" description="Helical" evidence="8">
    <location>
        <begin position="353"/>
        <end position="372"/>
    </location>
</feature>
<keyword evidence="7 8" id="KW-0807">Transducer</keyword>
<keyword evidence="6 8" id="KW-0675">Receptor</keyword>
<evidence type="ECO:0000256" key="8">
    <source>
        <dbReference type="RuleBase" id="RU363108"/>
    </source>
</evidence>
<feature type="transmembrane region" description="Helical" evidence="8">
    <location>
        <begin position="254"/>
        <end position="275"/>
    </location>
</feature>
<dbReference type="GO" id="GO:0043025">
    <property type="term" value="C:neuronal cell body"/>
    <property type="evidence" value="ECO:0007669"/>
    <property type="project" value="TreeGrafter"/>
</dbReference>
<dbReference type="PhylomeDB" id="A0A1B0GE91"/>
<name>A0A1B0GE91_GLOMM</name>
<dbReference type="InterPro" id="IPR013604">
    <property type="entry name" value="7TM_chemorcpt"/>
</dbReference>
<keyword evidence="2 8" id="KW-1003">Cell membrane</keyword>
<dbReference type="AlphaFoldDB" id="A0A1B0GE91"/>
<dbReference type="Proteomes" id="UP000092444">
    <property type="component" value="Unassembled WGS sequence"/>
</dbReference>
<feature type="transmembrane region" description="Helical" evidence="8">
    <location>
        <begin position="144"/>
        <end position="166"/>
    </location>
</feature>
<dbReference type="GO" id="GO:0007635">
    <property type="term" value="P:chemosensory behavior"/>
    <property type="evidence" value="ECO:0007669"/>
    <property type="project" value="TreeGrafter"/>
</dbReference>
<dbReference type="EnsemblMetazoa" id="GMOY011615-RA">
    <property type="protein sequence ID" value="GMOY011615-PA"/>
    <property type="gene ID" value="GMOY011615"/>
</dbReference>
<dbReference type="GO" id="GO:0030424">
    <property type="term" value="C:axon"/>
    <property type="evidence" value="ECO:0007669"/>
    <property type="project" value="TreeGrafter"/>
</dbReference>
<evidence type="ECO:0000313" key="9">
    <source>
        <dbReference type="EnsemblMetazoa" id="GMOY011615-PA"/>
    </source>
</evidence>
<evidence type="ECO:0000256" key="4">
    <source>
        <dbReference type="ARBA" id="ARBA00022989"/>
    </source>
</evidence>
<keyword evidence="10" id="KW-1185">Reference proteome</keyword>
<accession>A0A1B0GE91</accession>
<dbReference type="GO" id="GO:0007165">
    <property type="term" value="P:signal transduction"/>
    <property type="evidence" value="ECO:0007669"/>
    <property type="project" value="UniProtKB-KW"/>
</dbReference>
<dbReference type="PANTHER" id="PTHR21143:SF104">
    <property type="entry name" value="GUSTATORY RECEPTOR 8A-RELATED"/>
    <property type="match status" value="1"/>
</dbReference>
<dbReference type="GO" id="GO:0008049">
    <property type="term" value="P:male courtship behavior"/>
    <property type="evidence" value="ECO:0007669"/>
    <property type="project" value="TreeGrafter"/>
</dbReference>
<dbReference type="STRING" id="37546.A0A1B0GE91"/>
<keyword evidence="5 8" id="KW-0472">Membrane</keyword>
<keyword evidence="3 8" id="KW-0812">Transmembrane</keyword>
<comment type="caution">
    <text evidence="8">Lacks conserved residue(s) required for the propagation of feature annotation.</text>
</comment>
<feature type="transmembrane region" description="Helical" evidence="8">
    <location>
        <begin position="600"/>
        <end position="618"/>
    </location>
</feature>
<evidence type="ECO:0000256" key="5">
    <source>
        <dbReference type="ARBA" id="ARBA00023136"/>
    </source>
</evidence>
<comment type="similarity">
    <text evidence="8">Belongs to the insect chemoreceptor superfamily. Gustatory receptor (GR) family.</text>
</comment>
<feature type="transmembrane region" description="Helical" evidence="8">
    <location>
        <begin position="480"/>
        <end position="502"/>
    </location>
</feature>
<evidence type="ECO:0000313" key="10">
    <source>
        <dbReference type="Proteomes" id="UP000092444"/>
    </source>
</evidence>
<feature type="transmembrane region" description="Helical" evidence="8">
    <location>
        <begin position="52"/>
        <end position="74"/>
    </location>
</feature>
<dbReference type="GO" id="GO:0030425">
    <property type="term" value="C:dendrite"/>
    <property type="evidence" value="ECO:0007669"/>
    <property type="project" value="TreeGrafter"/>
</dbReference>
<dbReference type="GO" id="GO:0005886">
    <property type="term" value="C:plasma membrane"/>
    <property type="evidence" value="ECO:0007669"/>
    <property type="project" value="UniProtKB-SubCell"/>
</dbReference>
<feature type="transmembrane region" description="Helical" evidence="8">
    <location>
        <begin position="522"/>
        <end position="541"/>
    </location>
</feature>
<dbReference type="GO" id="GO:0050909">
    <property type="term" value="P:sensory perception of taste"/>
    <property type="evidence" value="ECO:0007669"/>
    <property type="project" value="InterPro"/>
</dbReference>
<comment type="subcellular location">
    <subcellularLocation>
        <location evidence="1 8">Cell membrane</location>
        <topology evidence="1 8">Multi-pass membrane protein</topology>
    </subcellularLocation>
</comment>
<evidence type="ECO:0000256" key="6">
    <source>
        <dbReference type="ARBA" id="ARBA00023170"/>
    </source>
</evidence>
<dbReference type="Pfam" id="PF08395">
    <property type="entry name" value="7tm_7"/>
    <property type="match status" value="2"/>
</dbReference>
<sequence>MSTKFQRLRQHFISHQVFEALQPLFFITFLYGLTPFRVTTNKGGEKSIKMSAFGFINIALYILLYGSCYIISLLREESVAGYFFRNKISDVGNTMQICNGLITGTVIYISAVTQRSKMLRVIATLHNLDKNFANIGIKVKYSRIYRFSIVMLTFKSLVIGVYFVGVYRLLMSMNITPAFTVCVTFFLQHSVLFLAICLFCFVARSFERRLVILNKVSIGEQQTLLWTTFLMGLTPIRISSSERNGERNIYISRAGYIISIVQVSFFLYSFIYSFLMDESIVGYFFKTEISQVGDVLQKFIGMSGMLILFGVSLYKTNDLMELYHVVAKIDNQFLGVGVEFNYRFIMKFRHSKLMFIISICSIYIGGSFWMLFHNNVWPTFQAIVAFFVPHIFLLSVVTLNVAFIMRFTQHYDLINKVLKNLRHQWETRSIKTISHKQKSLQCLDSFSMYTMVSKNPCDVVQESMEIHQLICEAASTANKYFTYQLLTIISIAFLIIVFDAYYVLETLLGKSKRETKFKTIEFVTFFSCQMMLYLVAIISIVEGSNRAIKKSEKTASIVHALLNKAKTPDVKEKLQQFSMQLLHLKINFTAAGLFNIDRSLYFTISGALTTYLIILLQFTTNSSPPSSSDCTFNSPVTSPIPMNSTST</sequence>
<keyword evidence="4 8" id="KW-1133">Transmembrane helix</keyword>